<evidence type="ECO:0000256" key="3">
    <source>
        <dbReference type="ARBA" id="ARBA00006576"/>
    </source>
</evidence>
<dbReference type="InterPro" id="IPR006262">
    <property type="entry name" value="Cyt_deam_tetra"/>
</dbReference>
<feature type="active site" description="Proton donor" evidence="10">
    <location>
        <position position="75"/>
    </location>
</feature>
<evidence type="ECO:0000256" key="10">
    <source>
        <dbReference type="PIRSR" id="PIRSR606262-1"/>
    </source>
</evidence>
<keyword evidence="6 13" id="KW-0378">Hydrolase</keyword>
<dbReference type="GO" id="GO:0055086">
    <property type="term" value="P:nucleobase-containing small molecule metabolic process"/>
    <property type="evidence" value="ECO:0007669"/>
    <property type="project" value="UniProtKB-ARBA"/>
</dbReference>
<dbReference type="PANTHER" id="PTHR11644:SF2">
    <property type="entry name" value="CYTIDINE DEAMINASE"/>
    <property type="match status" value="1"/>
</dbReference>
<evidence type="ECO:0000256" key="11">
    <source>
        <dbReference type="PIRSR" id="PIRSR606262-2"/>
    </source>
</evidence>
<dbReference type="EMBL" id="WNWR01000023">
    <property type="protein sequence ID" value="KAE9993710.1"/>
    <property type="molecule type" value="Genomic_DNA"/>
</dbReference>
<dbReference type="GO" id="GO:0005829">
    <property type="term" value="C:cytosol"/>
    <property type="evidence" value="ECO:0007669"/>
    <property type="project" value="TreeGrafter"/>
</dbReference>
<evidence type="ECO:0000313" key="15">
    <source>
        <dbReference type="EMBL" id="KAE9993710.1"/>
    </source>
</evidence>
<feature type="binding site" evidence="12">
    <location>
        <position position="113"/>
    </location>
    <ligand>
        <name>Zn(2+)</name>
        <dbReference type="ChEBI" id="CHEBI:29105"/>
        <note>catalytic</note>
    </ligand>
</feature>
<evidence type="ECO:0000313" key="16">
    <source>
        <dbReference type="Proteomes" id="UP000490939"/>
    </source>
</evidence>
<dbReference type="NCBIfam" id="NF004064">
    <property type="entry name" value="PRK05578.1"/>
    <property type="match status" value="1"/>
</dbReference>
<comment type="similarity">
    <text evidence="3 13">Belongs to the cytidine and deoxycytidylate deaminase family.</text>
</comment>
<evidence type="ECO:0000256" key="13">
    <source>
        <dbReference type="RuleBase" id="RU364006"/>
    </source>
</evidence>
<dbReference type="InterPro" id="IPR050202">
    <property type="entry name" value="Cyt/Deoxycyt_deaminase"/>
</dbReference>
<dbReference type="NCBIfam" id="TIGR01354">
    <property type="entry name" value="cyt_deam_tetra"/>
    <property type="match status" value="1"/>
</dbReference>
<keyword evidence="5 12" id="KW-0479">Metal-binding</keyword>
<organism evidence="15 16">
    <name type="scientific">Venturia inaequalis</name>
    <name type="common">Apple scab fungus</name>
    <dbReference type="NCBI Taxonomy" id="5025"/>
    <lineage>
        <taxon>Eukaryota</taxon>
        <taxon>Fungi</taxon>
        <taxon>Dikarya</taxon>
        <taxon>Ascomycota</taxon>
        <taxon>Pezizomycotina</taxon>
        <taxon>Dothideomycetes</taxon>
        <taxon>Pleosporomycetidae</taxon>
        <taxon>Venturiales</taxon>
        <taxon>Venturiaceae</taxon>
        <taxon>Venturia</taxon>
    </lineage>
</organism>
<dbReference type="FunFam" id="3.40.140.10:FF:000008">
    <property type="entry name" value="Cytidine deaminase"/>
    <property type="match status" value="1"/>
</dbReference>
<dbReference type="InterPro" id="IPR016193">
    <property type="entry name" value="Cytidine_deaminase-like"/>
</dbReference>
<evidence type="ECO:0000256" key="7">
    <source>
        <dbReference type="ARBA" id="ARBA00022833"/>
    </source>
</evidence>
<evidence type="ECO:0000256" key="1">
    <source>
        <dbReference type="ARBA" id="ARBA00001947"/>
    </source>
</evidence>
<feature type="binding site" evidence="12">
    <location>
        <position position="110"/>
    </location>
    <ligand>
        <name>Zn(2+)</name>
        <dbReference type="ChEBI" id="CHEBI:29105"/>
        <note>catalytic</note>
    </ligand>
</feature>
<keyword evidence="16" id="KW-1185">Reference proteome</keyword>
<dbReference type="GO" id="GO:0072527">
    <property type="term" value="P:pyrimidine-containing compound metabolic process"/>
    <property type="evidence" value="ECO:0007669"/>
    <property type="project" value="UniProtKB-ARBA"/>
</dbReference>
<comment type="catalytic activity">
    <reaction evidence="13">
        <text>2'-deoxycytidine + H2O + H(+) = 2'-deoxyuridine + NH4(+)</text>
        <dbReference type="Rhea" id="RHEA:13433"/>
        <dbReference type="ChEBI" id="CHEBI:15377"/>
        <dbReference type="ChEBI" id="CHEBI:15378"/>
        <dbReference type="ChEBI" id="CHEBI:15698"/>
        <dbReference type="ChEBI" id="CHEBI:16450"/>
        <dbReference type="ChEBI" id="CHEBI:28938"/>
        <dbReference type="EC" id="3.5.4.5"/>
    </reaction>
</comment>
<dbReference type="Pfam" id="PF00383">
    <property type="entry name" value="dCMP_cyt_deam_1"/>
    <property type="match status" value="1"/>
</dbReference>
<evidence type="ECO:0000256" key="9">
    <source>
        <dbReference type="ARBA" id="ARBA00049558"/>
    </source>
</evidence>
<dbReference type="EC" id="3.5.4.5" evidence="4 13"/>
<dbReference type="PROSITE" id="PS00903">
    <property type="entry name" value="CYT_DCMP_DEAMINASES_1"/>
    <property type="match status" value="1"/>
</dbReference>
<dbReference type="SUPFAM" id="SSF53927">
    <property type="entry name" value="Cytidine deaminase-like"/>
    <property type="match status" value="1"/>
</dbReference>
<comment type="caution">
    <text evidence="15">The sequence shown here is derived from an EMBL/GenBank/DDBJ whole genome shotgun (WGS) entry which is preliminary data.</text>
</comment>
<evidence type="ECO:0000256" key="6">
    <source>
        <dbReference type="ARBA" id="ARBA00022801"/>
    </source>
</evidence>
<dbReference type="CDD" id="cd01283">
    <property type="entry name" value="cytidine_deaminase"/>
    <property type="match status" value="1"/>
</dbReference>
<dbReference type="PANTHER" id="PTHR11644">
    <property type="entry name" value="CYTIDINE DEAMINASE"/>
    <property type="match status" value="1"/>
</dbReference>
<proteinExistence type="inferred from homology"/>
<evidence type="ECO:0000256" key="4">
    <source>
        <dbReference type="ARBA" id="ARBA00012783"/>
    </source>
</evidence>
<evidence type="ECO:0000256" key="5">
    <source>
        <dbReference type="ARBA" id="ARBA00022723"/>
    </source>
</evidence>
<evidence type="ECO:0000256" key="2">
    <source>
        <dbReference type="ARBA" id="ARBA00003949"/>
    </source>
</evidence>
<evidence type="ECO:0000256" key="12">
    <source>
        <dbReference type="PIRSR" id="PIRSR606262-3"/>
    </source>
</evidence>
<dbReference type="GO" id="GO:0042802">
    <property type="term" value="F:identical protein binding"/>
    <property type="evidence" value="ECO:0007669"/>
    <property type="project" value="UniProtKB-ARBA"/>
</dbReference>
<dbReference type="InterPro" id="IPR002125">
    <property type="entry name" value="CMP_dCMP_dom"/>
</dbReference>
<name>A0A8H3VRJ7_VENIN</name>
<sequence>MSTQSIDSQDGLVHGLTAIEIQKLGQRSAEAKERAYCPYSHFKVGCALLPKNTQSAIIIGANVENAAYPVGTCAERVALGTAVVQGLKYGDLKALAVATNSAPGSPASPCGMCRQFIREFCEPETPIVMYDREGGFLIKTLEELLPMSFGPTSLPSPDELDKIEEDMAKKQANTRDLLVTTA</sequence>
<evidence type="ECO:0000256" key="8">
    <source>
        <dbReference type="ARBA" id="ARBA00032005"/>
    </source>
</evidence>
<protein>
    <recommendedName>
        <fullName evidence="4 13">Cytidine deaminase</fullName>
        <ecNumber evidence="4 13">3.5.4.5</ecNumber>
    </recommendedName>
    <alternativeName>
        <fullName evidence="8 13">Cytidine aminohydrolase</fullName>
    </alternativeName>
</protein>
<dbReference type="Proteomes" id="UP000490939">
    <property type="component" value="Unassembled WGS sequence"/>
</dbReference>
<dbReference type="PROSITE" id="PS51747">
    <property type="entry name" value="CYT_DCMP_DEAMINASES_2"/>
    <property type="match status" value="1"/>
</dbReference>
<dbReference type="AlphaFoldDB" id="A0A8H3VRJ7"/>
<comment type="catalytic activity">
    <reaction evidence="9 13">
        <text>cytidine + H2O + H(+) = uridine + NH4(+)</text>
        <dbReference type="Rhea" id="RHEA:16069"/>
        <dbReference type="ChEBI" id="CHEBI:15377"/>
        <dbReference type="ChEBI" id="CHEBI:15378"/>
        <dbReference type="ChEBI" id="CHEBI:16704"/>
        <dbReference type="ChEBI" id="CHEBI:17562"/>
        <dbReference type="ChEBI" id="CHEBI:28938"/>
        <dbReference type="EC" id="3.5.4.5"/>
    </reaction>
</comment>
<keyword evidence="7 12" id="KW-0862">Zinc</keyword>
<comment type="function">
    <text evidence="2 13">This enzyme scavenges exogenous and endogenous cytidine and 2'-deoxycytidine for UMP synthesis.</text>
</comment>
<feature type="domain" description="CMP/dCMP-type deaminase" evidence="14">
    <location>
        <begin position="19"/>
        <end position="152"/>
    </location>
</feature>
<dbReference type="InterPro" id="IPR016192">
    <property type="entry name" value="APOBEC/CMP_deaminase_Zn-bd"/>
</dbReference>
<dbReference type="Gene3D" id="3.40.140.10">
    <property type="entry name" value="Cytidine Deaminase, domain 2"/>
    <property type="match status" value="1"/>
</dbReference>
<evidence type="ECO:0000259" key="14">
    <source>
        <dbReference type="PROSITE" id="PS51747"/>
    </source>
</evidence>
<dbReference type="GO" id="GO:0004126">
    <property type="term" value="F:cytidine deaminase activity"/>
    <property type="evidence" value="ECO:0007669"/>
    <property type="project" value="UniProtKB-UniRule"/>
</dbReference>
<dbReference type="GO" id="GO:0008270">
    <property type="term" value="F:zinc ion binding"/>
    <property type="evidence" value="ECO:0007669"/>
    <property type="project" value="UniProtKB-UniRule"/>
</dbReference>
<reference evidence="15 16" key="1">
    <citation type="submission" date="2019-07" db="EMBL/GenBank/DDBJ databases">
        <title>Venturia inaequalis Genome Resource.</title>
        <authorList>
            <person name="Lichtner F.J."/>
        </authorList>
    </citation>
    <scope>NUCLEOTIDE SEQUENCE [LARGE SCALE GENOMIC DNA]</scope>
    <source>
        <strain evidence="15 16">DMI_063113</strain>
    </source>
</reference>
<feature type="binding site" evidence="11">
    <location>
        <begin position="62"/>
        <end position="68"/>
    </location>
    <ligand>
        <name>substrate</name>
    </ligand>
</feature>
<gene>
    <name evidence="15" type="ORF">EG327_003720</name>
</gene>
<accession>A0A8H3VRJ7</accession>
<comment type="cofactor">
    <cofactor evidence="1 12 13">
        <name>Zn(2+)</name>
        <dbReference type="ChEBI" id="CHEBI:29105"/>
    </cofactor>
</comment>
<feature type="binding site" evidence="12">
    <location>
        <position position="73"/>
    </location>
    <ligand>
        <name>Zn(2+)</name>
        <dbReference type="ChEBI" id="CHEBI:29105"/>
        <note>catalytic</note>
    </ligand>
</feature>